<feature type="region of interest" description="Disordered" evidence="1">
    <location>
        <begin position="152"/>
        <end position="190"/>
    </location>
</feature>
<accession>T5KPB4</accession>
<reference evidence="2 3" key="1">
    <citation type="journal article" date="2013" name="Genome Announc.">
        <title>Whole-genome sequences of five oyster-associated bacteria show potential for crude oil hydrocarbon degradation.</title>
        <authorList>
            <person name="Chauhan A."/>
            <person name="Green S."/>
            <person name="Pathak A."/>
            <person name="Thomas J."/>
            <person name="Venkatramanan R."/>
        </authorList>
    </citation>
    <scope>NUCLEOTIDE SEQUENCE [LARGE SCALE GENOMIC DNA]</scope>
    <source>
        <strain evidence="2 3">MF109</strain>
    </source>
</reference>
<dbReference type="EMBL" id="ATAO01000179">
    <property type="protein sequence ID" value="EQM78552.1"/>
    <property type="molecule type" value="Genomic_DNA"/>
</dbReference>
<dbReference type="Proteomes" id="UP000016033">
    <property type="component" value="Unassembled WGS sequence"/>
</dbReference>
<feature type="compositionally biased region" description="Basic and acidic residues" evidence="1">
    <location>
        <begin position="152"/>
        <end position="168"/>
    </location>
</feature>
<evidence type="ECO:0008006" key="4">
    <source>
        <dbReference type="Google" id="ProtNLM"/>
    </source>
</evidence>
<evidence type="ECO:0000313" key="2">
    <source>
        <dbReference type="EMBL" id="EQM78552.1"/>
    </source>
</evidence>
<gene>
    <name evidence="2" type="ORF">L687_16275</name>
</gene>
<sequence length="312" mass="31265">MGKLSRLIGMASEALEKNAGTGRDPHAGDRSRSQDGSRSTDWGGMLRGAVDAVRGPADPARSSGQDRPSSADPYAPPAASGGRPRPANTAPSAADPYAPPPHGTARGSHAVTDADRAAIARYDYLLQTADPQRVEQIHREAFARLTPDQRAQVEARMRQELEPGERPRSSSADDLARAAGRAEAMKPGRMRGLLSRARGAGIGGAGGGAAVAAGGAAVGLLGVVAGGAVLSTVAGPLLEQAANIGVDFGAMAEGIDIESLAAGIDVESLTGGAGELLGSAGETVSGLGDAASGWGEQLGNLGIPGIGDIFGR</sequence>
<organism evidence="2 3">
    <name type="scientific">Microbacterium maritypicum MF109</name>
    <dbReference type="NCBI Taxonomy" id="1333857"/>
    <lineage>
        <taxon>Bacteria</taxon>
        <taxon>Bacillati</taxon>
        <taxon>Actinomycetota</taxon>
        <taxon>Actinomycetes</taxon>
        <taxon>Micrococcales</taxon>
        <taxon>Microbacteriaceae</taxon>
        <taxon>Microbacterium</taxon>
    </lineage>
</organism>
<feature type="compositionally biased region" description="Low complexity" evidence="1">
    <location>
        <begin position="68"/>
        <end position="96"/>
    </location>
</feature>
<comment type="caution">
    <text evidence="2">The sequence shown here is derived from an EMBL/GenBank/DDBJ whole genome shotgun (WGS) entry which is preliminary data.</text>
</comment>
<feature type="compositionally biased region" description="Low complexity" evidence="1">
    <location>
        <begin position="169"/>
        <end position="182"/>
    </location>
</feature>
<proteinExistence type="predicted"/>
<dbReference type="PATRIC" id="fig|1333857.3.peg.1566"/>
<feature type="region of interest" description="Disordered" evidence="1">
    <location>
        <begin position="1"/>
        <end position="109"/>
    </location>
</feature>
<feature type="compositionally biased region" description="Basic and acidic residues" evidence="1">
    <location>
        <begin position="23"/>
        <end position="35"/>
    </location>
</feature>
<evidence type="ECO:0000313" key="3">
    <source>
        <dbReference type="Proteomes" id="UP000016033"/>
    </source>
</evidence>
<evidence type="ECO:0000256" key="1">
    <source>
        <dbReference type="SAM" id="MobiDB-lite"/>
    </source>
</evidence>
<protein>
    <recommendedName>
        <fullName evidence="4">Cation-transporting ATPase</fullName>
    </recommendedName>
</protein>
<dbReference type="AlphaFoldDB" id="T5KPB4"/>
<name>T5KPB4_MICMQ</name>